<name>A0ACC2TMQ7_9FUNG</name>
<proteinExistence type="predicted"/>
<evidence type="ECO:0000313" key="2">
    <source>
        <dbReference type="Proteomes" id="UP001165960"/>
    </source>
</evidence>
<sequence length="153" mass="16553">MLEIPPTPPLPTVPPAQDFSKLGFVFITVLGLANQVVPHTGSWCPLATTVNYLIRIAPIVYMAFQAWPASPVGVQLYSGMGCDSTQQHSNNAHVVYCGCGYPRRSKNRLSATQVPTQEGDRGEFNSDAALTQSVQGAQASRVRSINPWVPKLT</sequence>
<comment type="caution">
    <text evidence="1">The sequence shown here is derived from an EMBL/GenBank/DDBJ whole genome shotgun (WGS) entry which is preliminary data.</text>
</comment>
<protein>
    <submittedName>
        <fullName evidence="1">Uncharacterized protein</fullName>
    </submittedName>
</protein>
<organism evidence="1 2">
    <name type="scientific">Entomophthora muscae</name>
    <dbReference type="NCBI Taxonomy" id="34485"/>
    <lineage>
        <taxon>Eukaryota</taxon>
        <taxon>Fungi</taxon>
        <taxon>Fungi incertae sedis</taxon>
        <taxon>Zoopagomycota</taxon>
        <taxon>Entomophthoromycotina</taxon>
        <taxon>Entomophthoromycetes</taxon>
        <taxon>Entomophthorales</taxon>
        <taxon>Entomophthoraceae</taxon>
        <taxon>Entomophthora</taxon>
    </lineage>
</organism>
<reference evidence="1" key="1">
    <citation type="submission" date="2022-04" db="EMBL/GenBank/DDBJ databases">
        <title>Genome of the entomopathogenic fungus Entomophthora muscae.</title>
        <authorList>
            <person name="Elya C."/>
            <person name="Lovett B.R."/>
            <person name="Lee E."/>
            <person name="Macias A.M."/>
            <person name="Hajek A.E."/>
            <person name="De Bivort B.L."/>
            <person name="Kasson M.T."/>
            <person name="De Fine Licht H.H."/>
            <person name="Stajich J.E."/>
        </authorList>
    </citation>
    <scope>NUCLEOTIDE SEQUENCE</scope>
    <source>
        <strain evidence="1">Berkeley</strain>
    </source>
</reference>
<accession>A0ACC2TMQ7</accession>
<dbReference type="Proteomes" id="UP001165960">
    <property type="component" value="Unassembled WGS sequence"/>
</dbReference>
<dbReference type="EMBL" id="QTSX02002345">
    <property type="protein sequence ID" value="KAJ9075953.1"/>
    <property type="molecule type" value="Genomic_DNA"/>
</dbReference>
<gene>
    <name evidence="1" type="ORF">DSO57_1030805</name>
</gene>
<evidence type="ECO:0000313" key="1">
    <source>
        <dbReference type="EMBL" id="KAJ9075953.1"/>
    </source>
</evidence>
<keyword evidence="2" id="KW-1185">Reference proteome</keyword>